<evidence type="ECO:0000256" key="1">
    <source>
        <dbReference type="ARBA" id="ARBA00007405"/>
    </source>
</evidence>
<evidence type="ECO:0000256" key="5">
    <source>
        <dbReference type="ARBA" id="ARBA00047754"/>
    </source>
</evidence>
<evidence type="ECO:0000256" key="2">
    <source>
        <dbReference type="ARBA" id="ARBA00012274"/>
    </source>
</evidence>
<accession>A0A1I3DQI6</accession>
<dbReference type="Pfam" id="PF12637">
    <property type="entry name" value="TSCPD"/>
    <property type="match status" value="1"/>
</dbReference>
<dbReference type="GO" id="GO:0071897">
    <property type="term" value="P:DNA biosynthetic process"/>
    <property type="evidence" value="ECO:0007669"/>
    <property type="project" value="UniProtKB-KW"/>
</dbReference>
<feature type="domain" description="TSCPD" evidence="6">
    <location>
        <begin position="5"/>
        <end position="81"/>
    </location>
</feature>
<dbReference type="RefSeq" id="WP_075442761.1">
    <property type="nucleotide sequence ID" value="NZ_FOQK01000007.1"/>
</dbReference>
<sequence>MSVYEYTTKGTCSRKITVELDGKMIKKVAFEGGCNGNLKGIAKLVEGMDIDFVIQRFAGNTCNNRMTSCPDQLAKALQAAYIAAQKEG</sequence>
<dbReference type="GO" id="GO:0000166">
    <property type="term" value="F:nucleotide binding"/>
    <property type="evidence" value="ECO:0007669"/>
    <property type="project" value="UniProtKB-KW"/>
</dbReference>
<protein>
    <recommendedName>
        <fullName evidence="2">ribonucleoside-diphosphate reductase</fullName>
        <ecNumber evidence="2">1.17.4.1</ecNumber>
    </recommendedName>
</protein>
<keyword evidence="3" id="KW-0237">DNA synthesis</keyword>
<dbReference type="EC" id="1.17.4.1" evidence="2"/>
<gene>
    <name evidence="7" type="ORF">SAMN04487861_10771</name>
</gene>
<organism evidence="7 8">
    <name type="scientific">Selenomonas ruminantium</name>
    <dbReference type="NCBI Taxonomy" id="971"/>
    <lineage>
        <taxon>Bacteria</taxon>
        <taxon>Bacillati</taxon>
        <taxon>Bacillota</taxon>
        <taxon>Negativicutes</taxon>
        <taxon>Selenomonadales</taxon>
        <taxon>Selenomonadaceae</taxon>
        <taxon>Selenomonas</taxon>
    </lineage>
</organism>
<dbReference type="InterPro" id="IPR023806">
    <property type="entry name" value="CHP03905"/>
</dbReference>
<dbReference type="EMBL" id="FOQK01000007">
    <property type="protein sequence ID" value="SFH88751.1"/>
    <property type="molecule type" value="Genomic_DNA"/>
</dbReference>
<evidence type="ECO:0000259" key="6">
    <source>
        <dbReference type="Pfam" id="PF12637"/>
    </source>
</evidence>
<name>A0A1I3DQI6_SELRU</name>
<dbReference type="OrthoDB" id="9801525at2"/>
<comment type="catalytic activity">
    <reaction evidence="5">
        <text>a 2'-deoxyribonucleoside 5'-diphosphate + [thioredoxin]-disulfide + H2O = a ribonucleoside 5'-diphosphate + [thioredoxin]-dithiol</text>
        <dbReference type="Rhea" id="RHEA:23252"/>
        <dbReference type="Rhea" id="RHEA-COMP:10698"/>
        <dbReference type="Rhea" id="RHEA-COMP:10700"/>
        <dbReference type="ChEBI" id="CHEBI:15377"/>
        <dbReference type="ChEBI" id="CHEBI:29950"/>
        <dbReference type="ChEBI" id="CHEBI:50058"/>
        <dbReference type="ChEBI" id="CHEBI:57930"/>
        <dbReference type="ChEBI" id="CHEBI:73316"/>
        <dbReference type="EC" id="1.17.4.1"/>
    </reaction>
</comment>
<comment type="similarity">
    <text evidence="1">Belongs to the ribonucleoside diphosphate reductase class-2 family.</text>
</comment>
<dbReference type="Proteomes" id="UP000183639">
    <property type="component" value="Unassembled WGS sequence"/>
</dbReference>
<evidence type="ECO:0000256" key="3">
    <source>
        <dbReference type="ARBA" id="ARBA00022634"/>
    </source>
</evidence>
<proteinExistence type="inferred from homology"/>
<evidence type="ECO:0000313" key="8">
    <source>
        <dbReference type="Proteomes" id="UP000183639"/>
    </source>
</evidence>
<dbReference type="GO" id="GO:0004748">
    <property type="term" value="F:ribonucleoside-diphosphate reductase activity, thioredoxin disulfide as acceptor"/>
    <property type="evidence" value="ECO:0007669"/>
    <property type="project" value="UniProtKB-EC"/>
</dbReference>
<evidence type="ECO:0000256" key="4">
    <source>
        <dbReference type="ARBA" id="ARBA00022741"/>
    </source>
</evidence>
<dbReference type="NCBIfam" id="TIGR03905">
    <property type="entry name" value="TIGR03905_4_Cys"/>
    <property type="match status" value="1"/>
</dbReference>
<keyword evidence="4" id="KW-0547">Nucleotide-binding</keyword>
<reference evidence="7 8" key="1">
    <citation type="submission" date="2016-10" db="EMBL/GenBank/DDBJ databases">
        <authorList>
            <person name="de Groot N.N."/>
        </authorList>
    </citation>
    <scope>NUCLEOTIDE SEQUENCE [LARGE SCALE GENOMIC DNA]</scope>
    <source>
        <strain evidence="7 8">Z108</strain>
    </source>
</reference>
<dbReference type="InterPro" id="IPR024434">
    <property type="entry name" value="TSCPD_dom"/>
</dbReference>
<dbReference type="AlphaFoldDB" id="A0A1I3DQI6"/>
<evidence type="ECO:0000313" key="7">
    <source>
        <dbReference type="EMBL" id="SFH88751.1"/>
    </source>
</evidence>